<evidence type="ECO:0000313" key="1">
    <source>
        <dbReference type="EMBL" id="CAF4322006.1"/>
    </source>
</evidence>
<protein>
    <submittedName>
        <fullName evidence="1">Uncharacterized protein</fullName>
    </submittedName>
</protein>
<name>A0A820J677_9BILA</name>
<feature type="non-terminal residue" evidence="1">
    <location>
        <position position="59"/>
    </location>
</feature>
<feature type="non-terminal residue" evidence="1">
    <location>
        <position position="1"/>
    </location>
</feature>
<dbReference type="Proteomes" id="UP000663844">
    <property type="component" value="Unassembled WGS sequence"/>
</dbReference>
<dbReference type="EMBL" id="CAJOAZ010018044">
    <property type="protein sequence ID" value="CAF4322006.1"/>
    <property type="molecule type" value="Genomic_DNA"/>
</dbReference>
<accession>A0A820J677</accession>
<organism evidence="1 2">
    <name type="scientific">Adineta steineri</name>
    <dbReference type="NCBI Taxonomy" id="433720"/>
    <lineage>
        <taxon>Eukaryota</taxon>
        <taxon>Metazoa</taxon>
        <taxon>Spiralia</taxon>
        <taxon>Gnathifera</taxon>
        <taxon>Rotifera</taxon>
        <taxon>Eurotatoria</taxon>
        <taxon>Bdelloidea</taxon>
        <taxon>Adinetida</taxon>
        <taxon>Adinetidae</taxon>
        <taxon>Adineta</taxon>
    </lineage>
</organism>
<gene>
    <name evidence="1" type="ORF">OXD698_LOCUS47226</name>
</gene>
<evidence type="ECO:0000313" key="2">
    <source>
        <dbReference type="Proteomes" id="UP000663844"/>
    </source>
</evidence>
<comment type="caution">
    <text evidence="1">The sequence shown here is derived from an EMBL/GenBank/DDBJ whole genome shotgun (WGS) entry which is preliminary data.</text>
</comment>
<sequence>MSTSKQNDQNQHLNKMIKINILLLSKSQTGSVVQMYGMSSVSEDSSHFLSQIVTSSQPL</sequence>
<proteinExistence type="predicted"/>
<dbReference type="AlphaFoldDB" id="A0A820J677"/>
<reference evidence="1" key="1">
    <citation type="submission" date="2021-02" db="EMBL/GenBank/DDBJ databases">
        <authorList>
            <person name="Nowell W R."/>
        </authorList>
    </citation>
    <scope>NUCLEOTIDE SEQUENCE</scope>
</reference>